<feature type="compositionally biased region" description="Acidic residues" evidence="1">
    <location>
        <begin position="153"/>
        <end position="167"/>
    </location>
</feature>
<keyword evidence="3" id="KW-1185">Reference proteome</keyword>
<evidence type="ECO:0000313" key="3">
    <source>
        <dbReference type="Proteomes" id="UP000318571"/>
    </source>
</evidence>
<reference evidence="2 3" key="1">
    <citation type="journal article" date="2018" name="Nat. Ecol. Evol.">
        <title>Genomic signatures of mitonuclear coevolution across populations of Tigriopus californicus.</title>
        <authorList>
            <person name="Barreto F.S."/>
            <person name="Watson E.T."/>
            <person name="Lima T.G."/>
            <person name="Willett C.S."/>
            <person name="Edmands S."/>
            <person name="Li W."/>
            <person name="Burton R.S."/>
        </authorList>
    </citation>
    <scope>NUCLEOTIDE SEQUENCE [LARGE SCALE GENOMIC DNA]</scope>
    <source>
        <strain evidence="2 3">San Diego</strain>
    </source>
</reference>
<comment type="caution">
    <text evidence="2">The sequence shown here is derived from an EMBL/GenBank/DDBJ whole genome shotgun (WGS) entry which is preliminary data.</text>
</comment>
<feature type="compositionally biased region" description="Polar residues" evidence="1">
    <location>
        <begin position="96"/>
        <end position="105"/>
    </location>
</feature>
<feature type="region of interest" description="Disordered" evidence="1">
    <location>
        <begin position="89"/>
        <end position="212"/>
    </location>
</feature>
<gene>
    <name evidence="2" type="ORF">TCAL_01140</name>
</gene>
<sequence length="224" mass="25222">MRITKRLKEENRGTRDHWQTLPGDIENTKENRIIRSWSFDFLVCELLFSCKMGETLGIACNVFEKAERERDRKERMKALEDWNKEKRVRMKRASVYSKSSTSRQLSDPMATKINSPVSVAKRRVGSNSSSSSRMAKSSECLRGQAQMEKNGEEGDEGNEGNEDEDDSAGNHDNGSVKSKKSDTPSASQATRRRRKKILSSTNSSSTSSSMDETTASRCCCCIIL</sequence>
<dbReference type="EMBL" id="VCGU01000008">
    <property type="protein sequence ID" value="TRY71965.1"/>
    <property type="molecule type" value="Genomic_DNA"/>
</dbReference>
<evidence type="ECO:0000313" key="2">
    <source>
        <dbReference type="EMBL" id="TRY71965.1"/>
    </source>
</evidence>
<feature type="compositionally biased region" description="Low complexity" evidence="1">
    <location>
        <begin position="126"/>
        <end position="138"/>
    </location>
</feature>
<evidence type="ECO:0000256" key="1">
    <source>
        <dbReference type="SAM" id="MobiDB-lite"/>
    </source>
</evidence>
<accession>A0A553P2N6</accession>
<dbReference type="Proteomes" id="UP000318571">
    <property type="component" value="Chromosome 7"/>
</dbReference>
<proteinExistence type="predicted"/>
<dbReference type="AlphaFoldDB" id="A0A553P2N6"/>
<feature type="compositionally biased region" description="Low complexity" evidence="1">
    <location>
        <begin position="199"/>
        <end position="212"/>
    </location>
</feature>
<protein>
    <submittedName>
        <fullName evidence="2">Uncharacterized protein</fullName>
    </submittedName>
</protein>
<name>A0A553P2N6_TIGCA</name>
<organism evidence="2 3">
    <name type="scientific">Tigriopus californicus</name>
    <name type="common">Marine copepod</name>
    <dbReference type="NCBI Taxonomy" id="6832"/>
    <lineage>
        <taxon>Eukaryota</taxon>
        <taxon>Metazoa</taxon>
        <taxon>Ecdysozoa</taxon>
        <taxon>Arthropoda</taxon>
        <taxon>Crustacea</taxon>
        <taxon>Multicrustacea</taxon>
        <taxon>Hexanauplia</taxon>
        <taxon>Copepoda</taxon>
        <taxon>Harpacticoida</taxon>
        <taxon>Harpacticidae</taxon>
        <taxon>Tigriopus</taxon>
    </lineage>
</organism>